<dbReference type="RefSeq" id="WP_054325777.1">
    <property type="nucleotide sequence ID" value="NZ_MEHA01000062.1"/>
</dbReference>
<dbReference type="PANTHER" id="PTHR43151">
    <property type="entry name" value="FEOA FAMILY PROTEIN"/>
    <property type="match status" value="1"/>
</dbReference>
<organism evidence="3 4">
    <name type="scientific">Eisenbergiella tayi</name>
    <dbReference type="NCBI Taxonomy" id="1432052"/>
    <lineage>
        <taxon>Bacteria</taxon>
        <taxon>Bacillati</taxon>
        <taxon>Bacillota</taxon>
        <taxon>Clostridia</taxon>
        <taxon>Lachnospirales</taxon>
        <taxon>Lachnospiraceae</taxon>
        <taxon>Eisenbergiella</taxon>
    </lineage>
</organism>
<dbReference type="Proteomes" id="UP000094271">
    <property type="component" value="Unassembled WGS sequence"/>
</dbReference>
<dbReference type="InterPro" id="IPR053184">
    <property type="entry name" value="FeoA-like"/>
</dbReference>
<evidence type="ECO:0000256" key="1">
    <source>
        <dbReference type="ARBA" id="ARBA00023004"/>
    </source>
</evidence>
<protein>
    <recommendedName>
        <fullName evidence="2">Ferrous iron transporter FeoA-like domain-containing protein</fullName>
    </recommendedName>
</protein>
<proteinExistence type="predicted"/>
<evidence type="ECO:0000313" key="3">
    <source>
        <dbReference type="EMBL" id="ODR32447.1"/>
    </source>
</evidence>
<sequence length="76" mass="8378">MKKLNELSDGSCGRVVAINGDAHFQSRVTSIGLTIGCPFEVIQNPKKRPVLVYARDTMVAINKTESDKIMVEVTKQ</sequence>
<dbReference type="AlphaFoldDB" id="A0A1E3U508"/>
<gene>
    <name evidence="3" type="ORF">BEI59_36680</name>
</gene>
<dbReference type="OrthoDB" id="3182299at2"/>
<comment type="caution">
    <text evidence="3">The sequence shown here is derived from an EMBL/GenBank/DDBJ whole genome shotgun (WGS) entry which is preliminary data.</text>
</comment>
<feature type="domain" description="Ferrous iron transporter FeoA-like" evidence="2">
    <location>
        <begin position="2"/>
        <end position="73"/>
    </location>
</feature>
<evidence type="ECO:0000313" key="4">
    <source>
        <dbReference type="Proteomes" id="UP000094271"/>
    </source>
</evidence>
<dbReference type="InterPro" id="IPR038157">
    <property type="entry name" value="FeoA_core_dom"/>
</dbReference>
<dbReference type="InterPro" id="IPR008988">
    <property type="entry name" value="Transcriptional_repressor_C"/>
</dbReference>
<dbReference type="Pfam" id="PF04023">
    <property type="entry name" value="FeoA"/>
    <property type="match status" value="1"/>
</dbReference>
<name>A0A1E3U508_9FIRM</name>
<reference evidence="3 4" key="1">
    <citation type="submission" date="2016-08" db="EMBL/GenBank/DDBJ databases">
        <authorList>
            <person name="Seilhamer J.J."/>
        </authorList>
    </citation>
    <scope>NUCLEOTIDE SEQUENCE [LARGE SCALE GENOMIC DNA]</scope>
    <source>
        <strain evidence="3 4">NML150140-1</strain>
    </source>
</reference>
<accession>A0A1E3U508</accession>
<dbReference type="Gene3D" id="2.30.30.90">
    <property type="match status" value="1"/>
</dbReference>
<dbReference type="PANTHER" id="PTHR43151:SF1">
    <property type="entry name" value="SSR2333 PROTEIN"/>
    <property type="match status" value="1"/>
</dbReference>
<dbReference type="InterPro" id="IPR007167">
    <property type="entry name" value="Fe-transptr_FeoA-like"/>
</dbReference>
<dbReference type="SUPFAM" id="SSF50037">
    <property type="entry name" value="C-terminal domain of transcriptional repressors"/>
    <property type="match status" value="1"/>
</dbReference>
<dbReference type="GO" id="GO:0046914">
    <property type="term" value="F:transition metal ion binding"/>
    <property type="evidence" value="ECO:0007669"/>
    <property type="project" value="InterPro"/>
</dbReference>
<dbReference type="EMBL" id="MEHA01000062">
    <property type="protein sequence ID" value="ODR32447.1"/>
    <property type="molecule type" value="Genomic_DNA"/>
</dbReference>
<keyword evidence="1" id="KW-0408">Iron</keyword>
<evidence type="ECO:0000259" key="2">
    <source>
        <dbReference type="SMART" id="SM00899"/>
    </source>
</evidence>
<dbReference type="SMART" id="SM00899">
    <property type="entry name" value="FeoA"/>
    <property type="match status" value="1"/>
</dbReference>